<evidence type="ECO:0000313" key="4">
    <source>
        <dbReference type="RefSeq" id="XP_034255353.1"/>
    </source>
</evidence>
<feature type="domain" description="C2H2-type" evidence="2">
    <location>
        <begin position="4"/>
        <end position="25"/>
    </location>
</feature>
<proteinExistence type="predicted"/>
<evidence type="ECO:0000259" key="2">
    <source>
        <dbReference type="PROSITE" id="PS00028"/>
    </source>
</evidence>
<dbReference type="PROSITE" id="PS00028">
    <property type="entry name" value="ZINC_FINGER_C2H2_1"/>
    <property type="match status" value="1"/>
</dbReference>
<dbReference type="RefSeq" id="XP_034255353.1">
    <property type="nucleotide sequence ID" value="XM_034399462.1"/>
</dbReference>
<protein>
    <submittedName>
        <fullName evidence="4">Uncharacterized protein LOC117653657</fullName>
    </submittedName>
</protein>
<reference evidence="4" key="1">
    <citation type="submission" date="2025-08" db="UniProtKB">
        <authorList>
            <consortium name="RefSeq"/>
        </authorList>
    </citation>
    <scope>IDENTIFICATION</scope>
    <source>
        <tissue evidence="4">Total insect</tissue>
    </source>
</reference>
<evidence type="ECO:0000313" key="3">
    <source>
        <dbReference type="Proteomes" id="UP000515158"/>
    </source>
</evidence>
<keyword evidence="3" id="KW-1185">Reference proteome</keyword>
<evidence type="ECO:0000256" key="1">
    <source>
        <dbReference type="SAM" id="MobiDB-lite"/>
    </source>
</evidence>
<dbReference type="InParanoid" id="A0A6P9AB73"/>
<accession>A0A6P9AB73</accession>
<dbReference type="GeneID" id="117653657"/>
<feature type="compositionally biased region" description="Basic and acidic residues" evidence="1">
    <location>
        <begin position="73"/>
        <end position="82"/>
    </location>
</feature>
<name>A0A6P9AB73_THRPL</name>
<dbReference type="Proteomes" id="UP000515158">
    <property type="component" value="Unplaced"/>
</dbReference>
<dbReference type="OrthoDB" id="8192078at2759"/>
<dbReference type="InterPro" id="IPR013087">
    <property type="entry name" value="Znf_C2H2_type"/>
</dbReference>
<gene>
    <name evidence="4" type="primary">LOC117653657</name>
</gene>
<sequence>MPSCSVCGVSFVSITGVHQHLTIHHPSTDLSSNLKCKTEGCLRIFTGWQKLRHHFIRDHKFPIRANVSNARKNDKLNKKKAEETEENCDGFESNSADDLFHGDVSGNASPSKLGELAVANASSFLTKFYANPRIPRNHIQDIVQNVSVFLQDIISYLTPSLLNVMTDASIDEKLKESQIKSLLGIIVQPFEETLSTEYRRFKYLKESGNFIEAVDYIVGDRVDNKYARGVMSKKRVSVKGKYVPVKSILEKLFCLPDVYFKVKAYVEYLEKEFESGIISNFMQGKLWKMKIAKFHGTDDLVLPIFLYFDDFEVGNPIGPHSGLYKLGAVYFSLPCLPPEFQSSIENVFLSLLFHASDRAIPEDGNFYVFQEFIDDLNILESQGITIPVDGQMVKIHFIASLLLADNLGFHQALGFAGGFTANYYCRFCKSHKSEMCCMLEECALTLRKVQDYNSDVDLGMTMSGVAENSVWNSLSSFHVYENYSVDILHDLLLGVCKTDMALILHHFVIVKKCVSVSVLNSRINSYNYTLNGFENRPSCIIEEDLKESKIRMTGIELLNFCLLFGFFVYDLIGIECKTSPHWSLYLALRGILDIATAKSFQKECIDTVPGLIREHHRIRVIDLKSPLLPKDHWLLHYFMVLIFSGPVAHLSTAKYESKHKLLKTMANSSTSRVFISHTIALKEQLSLCFRLESKRGLEVGFSSGPSHLVQTLYLDGSYKYRNSLPLEFKDFCNVVPWVELNGICYHNHSFVAVVSESESLFPLFAQIHKCILSDTHRVCFVLKLYETQSFDEMLHAYVIEESSHFICKYIHELYYPFLPIHYQMGRKHFITLRQMI</sequence>
<dbReference type="AlphaFoldDB" id="A0A6P9AB73"/>
<dbReference type="SMART" id="SM00355">
    <property type="entry name" value="ZnF_C2H2"/>
    <property type="match status" value="2"/>
</dbReference>
<organism evidence="4">
    <name type="scientific">Thrips palmi</name>
    <name type="common">Melon thrips</name>
    <dbReference type="NCBI Taxonomy" id="161013"/>
    <lineage>
        <taxon>Eukaryota</taxon>
        <taxon>Metazoa</taxon>
        <taxon>Ecdysozoa</taxon>
        <taxon>Arthropoda</taxon>
        <taxon>Hexapoda</taxon>
        <taxon>Insecta</taxon>
        <taxon>Pterygota</taxon>
        <taxon>Neoptera</taxon>
        <taxon>Paraneoptera</taxon>
        <taxon>Thysanoptera</taxon>
        <taxon>Terebrantia</taxon>
        <taxon>Thripoidea</taxon>
        <taxon>Thripidae</taxon>
        <taxon>Thrips</taxon>
    </lineage>
</organism>
<feature type="region of interest" description="Disordered" evidence="1">
    <location>
        <begin position="73"/>
        <end position="93"/>
    </location>
</feature>
<dbReference type="KEGG" id="tpal:117653657"/>